<evidence type="ECO:0000313" key="1">
    <source>
        <dbReference type="EMBL" id="CAD9144522.1"/>
    </source>
</evidence>
<dbReference type="EMBL" id="HBGF01044063">
    <property type="protein sequence ID" value="CAD9144522.1"/>
    <property type="molecule type" value="Transcribed_RNA"/>
</dbReference>
<sequence>MVDGNVNAKHVLLDKESKKLITAGNCFVVVLGSELSDEACDVIHAATDEWIAQDTRKRPVMVLRGNDVSTFRKAASLFNGVDSFVAAVHDFAQGGIYVAPLTESAVAPWVCSVDANPPTCVDKQAFLNLLLDFRTRADSLVFRKALQAKLPPLSTHGEKMMDLPSFVRTVFLGDRPSLVLFVTESCPICPPAIELLNAVAEEFNNDATFFCFNVAHNDIPTALALDAEEREKQRHIARVPLFRWYPARHPERPVNFEQQRSEAALRSFVIECLAEGSVAPNAGKVVVPNMKRLRDNDGQ</sequence>
<dbReference type="SUPFAM" id="SSF52833">
    <property type="entry name" value="Thioredoxin-like"/>
    <property type="match status" value="1"/>
</dbReference>
<name>A0A7S1QP70_NEODS</name>
<protein>
    <recommendedName>
        <fullName evidence="2">Thioredoxin domain-containing protein</fullName>
    </recommendedName>
</protein>
<dbReference type="Gene3D" id="3.40.30.10">
    <property type="entry name" value="Glutaredoxin"/>
    <property type="match status" value="1"/>
</dbReference>
<evidence type="ECO:0008006" key="2">
    <source>
        <dbReference type="Google" id="ProtNLM"/>
    </source>
</evidence>
<gene>
    <name evidence="1" type="ORF">NDES1114_LOCUS29491</name>
</gene>
<accession>A0A7S1QP70</accession>
<dbReference type="InterPro" id="IPR036249">
    <property type="entry name" value="Thioredoxin-like_sf"/>
</dbReference>
<dbReference type="AlphaFoldDB" id="A0A7S1QP70"/>
<proteinExistence type="predicted"/>
<reference evidence="1" key="1">
    <citation type="submission" date="2021-01" db="EMBL/GenBank/DDBJ databases">
        <authorList>
            <person name="Corre E."/>
            <person name="Pelletier E."/>
            <person name="Niang G."/>
            <person name="Scheremetjew M."/>
            <person name="Finn R."/>
            <person name="Kale V."/>
            <person name="Holt S."/>
            <person name="Cochrane G."/>
            <person name="Meng A."/>
            <person name="Brown T."/>
            <person name="Cohen L."/>
        </authorList>
    </citation>
    <scope>NUCLEOTIDE SEQUENCE</scope>
    <source>
        <strain evidence="1">CCAP 1951/1</strain>
    </source>
</reference>
<organism evidence="1">
    <name type="scientific">Neobodo designis</name>
    <name type="common">Flagellated protozoan</name>
    <name type="synonym">Bodo designis</name>
    <dbReference type="NCBI Taxonomy" id="312471"/>
    <lineage>
        <taxon>Eukaryota</taxon>
        <taxon>Discoba</taxon>
        <taxon>Euglenozoa</taxon>
        <taxon>Kinetoplastea</taxon>
        <taxon>Metakinetoplastina</taxon>
        <taxon>Neobodonida</taxon>
        <taxon>Neobodo</taxon>
    </lineage>
</organism>